<sequence>MSDSTQETAPSTLNFTLCLFPEDPEAFVCGRRFPKKVDPGQCARCAFITMAPSDAEQDKRRNFPFCHGCNYCGGCVSEELNATSATLLHSGLTPPSTATLPIPHEGPQVDLHNLLKNSATACSNAAQKHMGKTQTPTVPLTTSSLNAIRDETSDGSRIRIVVLPAVLKNNKITELSQVRVFDNLLWEETAMQGIIFSQMWLSCGTATGTEVLRIVLPSMVPFYLLVFNLTPDAICRDDINFHWWPANIPFVKDSNVGTLKDFYHLHHHQLDSKLYKYCPPSQFGKKPEGRYAVLHGIIKVPQFEQRTGSAAPSDIPGSSPFIKPGPLKNLKCKHNSNGESSCNITSAMPSMQAPLVSSFSAVATSSTVVVLHYATITQNREDFKHIDVTVTWPEQEGISAKLDDKPFSSGNVKEAFNLKLQDSPDLYVAKCLFNPSILNSQMNASSPAKNTQELEFEVQCLYYVKFFLDWFIKEARHHLDVTPVWLAKEVHSTTIPTPAAGISLDEIGFITNNEEDVDITISWLIEPRRTNAVRKYSGTNIHVQHSSKMGSILTAFAHSTYQASNGMFVLADIQTCIGKNADSVLCELLFDIGIHSSNKQFGLSDYGEQGISIFKQQHICNQCCEDLGLVRFQDDDESTESD</sequence>
<dbReference type="CDD" id="cd04515">
    <property type="entry name" value="Alpha_kinase"/>
    <property type="match status" value="1"/>
</dbReference>
<dbReference type="PANTHER" id="PTHR47763">
    <property type="entry name" value="ALPHA-PROTEIN KINASE VWKA"/>
    <property type="match status" value="1"/>
</dbReference>
<keyword evidence="6" id="KW-1185">Reference proteome</keyword>
<keyword evidence="2" id="KW-0808">Transferase</keyword>
<accession>A0A0D0ATT9</accession>
<dbReference type="SMART" id="SM00811">
    <property type="entry name" value="Alpha_kinase"/>
    <property type="match status" value="1"/>
</dbReference>
<dbReference type="PANTHER" id="PTHR47763:SF1">
    <property type="entry name" value="DUF659 DOMAIN-CONTAINING PROTEIN"/>
    <property type="match status" value="1"/>
</dbReference>
<keyword evidence="1" id="KW-0723">Serine/threonine-protein kinase</keyword>
<dbReference type="Proteomes" id="UP000053593">
    <property type="component" value="Unassembled WGS sequence"/>
</dbReference>
<evidence type="ECO:0000256" key="3">
    <source>
        <dbReference type="ARBA" id="ARBA00022777"/>
    </source>
</evidence>
<reference evidence="5 6" key="1">
    <citation type="submission" date="2014-04" db="EMBL/GenBank/DDBJ databases">
        <title>Evolutionary Origins and Diversification of the Mycorrhizal Mutualists.</title>
        <authorList>
            <consortium name="DOE Joint Genome Institute"/>
            <consortium name="Mycorrhizal Genomics Consortium"/>
            <person name="Kohler A."/>
            <person name="Kuo A."/>
            <person name="Nagy L.G."/>
            <person name="Floudas D."/>
            <person name="Copeland A."/>
            <person name="Barry K.W."/>
            <person name="Cichocki N."/>
            <person name="Veneault-Fourrey C."/>
            <person name="LaButti K."/>
            <person name="Lindquist E.A."/>
            <person name="Lipzen A."/>
            <person name="Lundell T."/>
            <person name="Morin E."/>
            <person name="Murat C."/>
            <person name="Riley R."/>
            <person name="Ohm R."/>
            <person name="Sun H."/>
            <person name="Tunlid A."/>
            <person name="Henrissat B."/>
            <person name="Grigoriev I.V."/>
            <person name="Hibbett D.S."/>
            <person name="Martin F."/>
        </authorList>
    </citation>
    <scope>NUCLEOTIDE SEQUENCE [LARGE SCALE GENOMIC DNA]</scope>
    <source>
        <strain evidence="5 6">FD-317 M1</strain>
    </source>
</reference>
<gene>
    <name evidence="5" type="ORF">GYMLUDRAFT_264876</name>
</gene>
<evidence type="ECO:0000256" key="1">
    <source>
        <dbReference type="ARBA" id="ARBA00022527"/>
    </source>
</evidence>
<dbReference type="EMBL" id="KN834822">
    <property type="protein sequence ID" value="KIK53905.1"/>
    <property type="molecule type" value="Genomic_DNA"/>
</dbReference>
<dbReference type="GO" id="GO:0005737">
    <property type="term" value="C:cytoplasm"/>
    <property type="evidence" value="ECO:0007669"/>
    <property type="project" value="TreeGrafter"/>
</dbReference>
<evidence type="ECO:0000313" key="5">
    <source>
        <dbReference type="EMBL" id="KIK53905.1"/>
    </source>
</evidence>
<dbReference type="InterPro" id="IPR011009">
    <property type="entry name" value="Kinase-like_dom_sf"/>
</dbReference>
<dbReference type="AlphaFoldDB" id="A0A0D0ATT9"/>
<dbReference type="HOGENOM" id="CLU_032408_0_0_1"/>
<dbReference type="SUPFAM" id="SSF56112">
    <property type="entry name" value="Protein kinase-like (PK-like)"/>
    <property type="match status" value="1"/>
</dbReference>
<dbReference type="InterPro" id="IPR004166">
    <property type="entry name" value="a-kinase_dom"/>
</dbReference>
<dbReference type="InterPro" id="IPR052969">
    <property type="entry name" value="Thr-specific_kinase-like"/>
</dbReference>
<proteinExistence type="predicted"/>
<dbReference type="Gene3D" id="3.20.200.10">
    <property type="entry name" value="MHCK/EF2 kinase"/>
    <property type="match status" value="1"/>
</dbReference>
<keyword evidence="3" id="KW-0418">Kinase</keyword>
<evidence type="ECO:0000313" key="6">
    <source>
        <dbReference type="Proteomes" id="UP000053593"/>
    </source>
</evidence>
<dbReference type="OrthoDB" id="301415at2759"/>
<dbReference type="GO" id="GO:0005524">
    <property type="term" value="F:ATP binding"/>
    <property type="evidence" value="ECO:0007669"/>
    <property type="project" value="InterPro"/>
</dbReference>
<name>A0A0D0ATT9_9AGAR</name>
<feature type="domain" description="Alpha-type protein kinase" evidence="4">
    <location>
        <begin position="384"/>
        <end position="632"/>
    </location>
</feature>
<organism evidence="5 6">
    <name type="scientific">Collybiopsis luxurians FD-317 M1</name>
    <dbReference type="NCBI Taxonomy" id="944289"/>
    <lineage>
        <taxon>Eukaryota</taxon>
        <taxon>Fungi</taxon>
        <taxon>Dikarya</taxon>
        <taxon>Basidiomycota</taxon>
        <taxon>Agaricomycotina</taxon>
        <taxon>Agaricomycetes</taxon>
        <taxon>Agaricomycetidae</taxon>
        <taxon>Agaricales</taxon>
        <taxon>Marasmiineae</taxon>
        <taxon>Omphalotaceae</taxon>
        <taxon>Collybiopsis</taxon>
        <taxon>Collybiopsis luxurians</taxon>
    </lineage>
</organism>
<dbReference type="PROSITE" id="PS51158">
    <property type="entry name" value="ALPHA_KINASE"/>
    <property type="match status" value="1"/>
</dbReference>
<protein>
    <recommendedName>
        <fullName evidence="4">Alpha-type protein kinase domain-containing protein</fullName>
    </recommendedName>
</protein>
<dbReference type="GO" id="GO:0004674">
    <property type="term" value="F:protein serine/threonine kinase activity"/>
    <property type="evidence" value="ECO:0007669"/>
    <property type="project" value="UniProtKB-KW"/>
</dbReference>
<dbReference type="Pfam" id="PF02816">
    <property type="entry name" value="Alpha_kinase"/>
    <property type="match status" value="1"/>
</dbReference>
<evidence type="ECO:0000256" key="2">
    <source>
        <dbReference type="ARBA" id="ARBA00022679"/>
    </source>
</evidence>
<evidence type="ECO:0000259" key="4">
    <source>
        <dbReference type="PROSITE" id="PS51158"/>
    </source>
</evidence>